<feature type="coiled-coil region" evidence="1">
    <location>
        <begin position="58"/>
        <end position="85"/>
    </location>
</feature>
<evidence type="ECO:0000313" key="2">
    <source>
        <dbReference type="EMBL" id="CAG9128740.1"/>
    </source>
</evidence>
<comment type="caution">
    <text evidence="2">The sequence shown here is derived from an EMBL/GenBank/DDBJ whole genome shotgun (WGS) entry which is preliminary data.</text>
</comment>
<sequence length="221" mass="25237">MTFTTTQHNDYQWPFPKPIVGKPCEPPVPGGGPAPRQAPVAPYCHCDAHAYSPRVDQYALLLEKEQRLCEEYKQLNKQMVDVTNDILDHPCDDLDTKMMTIYQTSYKKRSFPLPTYRAIAAAAQSTAPIPVESHRLGILRCYKDPTHFELQPPKVRPTIHPPSQIHTGVTPLGLQIWFTAYPGRSEYTDAYSATAKACWRSMQRYKEPLPSTRRRPDDTCY</sequence>
<name>A0A8S4FM49_PLUXY</name>
<dbReference type="AlphaFoldDB" id="A0A8S4FM49"/>
<proteinExistence type="predicted"/>
<dbReference type="Proteomes" id="UP000653454">
    <property type="component" value="Unassembled WGS sequence"/>
</dbReference>
<keyword evidence="3" id="KW-1185">Reference proteome</keyword>
<accession>A0A8S4FM49</accession>
<evidence type="ECO:0000313" key="3">
    <source>
        <dbReference type="Proteomes" id="UP000653454"/>
    </source>
</evidence>
<gene>
    <name evidence="2" type="ORF">PLXY2_LOCUS9322</name>
</gene>
<evidence type="ECO:0000256" key="1">
    <source>
        <dbReference type="SAM" id="Coils"/>
    </source>
</evidence>
<dbReference type="EMBL" id="CAJHNJ030000036">
    <property type="protein sequence ID" value="CAG9128740.1"/>
    <property type="molecule type" value="Genomic_DNA"/>
</dbReference>
<keyword evidence="1" id="KW-0175">Coiled coil</keyword>
<protein>
    <submittedName>
        <fullName evidence="2">(diamondback moth) hypothetical protein</fullName>
    </submittedName>
</protein>
<organism evidence="2 3">
    <name type="scientific">Plutella xylostella</name>
    <name type="common">Diamondback moth</name>
    <name type="synonym">Plutella maculipennis</name>
    <dbReference type="NCBI Taxonomy" id="51655"/>
    <lineage>
        <taxon>Eukaryota</taxon>
        <taxon>Metazoa</taxon>
        <taxon>Ecdysozoa</taxon>
        <taxon>Arthropoda</taxon>
        <taxon>Hexapoda</taxon>
        <taxon>Insecta</taxon>
        <taxon>Pterygota</taxon>
        <taxon>Neoptera</taxon>
        <taxon>Endopterygota</taxon>
        <taxon>Lepidoptera</taxon>
        <taxon>Glossata</taxon>
        <taxon>Ditrysia</taxon>
        <taxon>Yponomeutoidea</taxon>
        <taxon>Plutellidae</taxon>
        <taxon>Plutella</taxon>
    </lineage>
</organism>
<reference evidence="2" key="1">
    <citation type="submission" date="2020-11" db="EMBL/GenBank/DDBJ databases">
        <authorList>
            <person name="Whiteford S."/>
        </authorList>
    </citation>
    <scope>NUCLEOTIDE SEQUENCE</scope>
</reference>